<comment type="caution">
    <text evidence="2">The sequence shown here is derived from an EMBL/GenBank/DDBJ whole genome shotgun (WGS) entry which is preliminary data.</text>
</comment>
<feature type="chain" id="PRO_5047331985" evidence="1">
    <location>
        <begin position="27"/>
        <end position="420"/>
    </location>
</feature>
<evidence type="ECO:0000256" key="1">
    <source>
        <dbReference type="SAM" id="SignalP"/>
    </source>
</evidence>
<dbReference type="RefSeq" id="WP_242288421.1">
    <property type="nucleotide sequence ID" value="NZ_JAKKSL010000005.1"/>
</dbReference>
<dbReference type="EMBL" id="JAKKSL010000005">
    <property type="protein sequence ID" value="MCI2285544.1"/>
    <property type="molecule type" value="Genomic_DNA"/>
</dbReference>
<gene>
    <name evidence="2" type="ORF">L3081_21795</name>
</gene>
<organism evidence="2 3">
    <name type="scientific">Colwellia maritima</name>
    <dbReference type="NCBI Taxonomy" id="2912588"/>
    <lineage>
        <taxon>Bacteria</taxon>
        <taxon>Pseudomonadati</taxon>
        <taxon>Pseudomonadota</taxon>
        <taxon>Gammaproteobacteria</taxon>
        <taxon>Alteromonadales</taxon>
        <taxon>Colwelliaceae</taxon>
        <taxon>Colwellia</taxon>
    </lineage>
</organism>
<dbReference type="PANTHER" id="PTHR40940">
    <property type="entry name" value="PROTEIN BATD-RELATED"/>
    <property type="match status" value="1"/>
</dbReference>
<keyword evidence="3" id="KW-1185">Reference proteome</keyword>
<protein>
    <submittedName>
        <fullName evidence="2">BatD family protein</fullName>
    </submittedName>
</protein>
<reference evidence="2" key="1">
    <citation type="submission" date="2022-01" db="EMBL/GenBank/DDBJ databases">
        <title>Colwellia maritima, isolated from seawater.</title>
        <authorList>
            <person name="Kristyanto S."/>
            <person name="Jung J."/>
            <person name="Jeon C.O."/>
        </authorList>
    </citation>
    <scope>NUCLEOTIDE SEQUENCE</scope>
    <source>
        <strain evidence="2">MSW7</strain>
    </source>
</reference>
<feature type="signal peptide" evidence="1">
    <location>
        <begin position="1"/>
        <end position="26"/>
    </location>
</feature>
<evidence type="ECO:0000313" key="3">
    <source>
        <dbReference type="Proteomes" id="UP001139646"/>
    </source>
</evidence>
<accession>A0ABS9X5N8</accession>
<proteinExistence type="predicted"/>
<dbReference type="InterPro" id="IPR025738">
    <property type="entry name" value="BatD"/>
</dbReference>
<dbReference type="PANTHER" id="PTHR40940:SF1">
    <property type="entry name" value="PROTEIN BATD"/>
    <property type="match status" value="1"/>
</dbReference>
<dbReference type="Proteomes" id="UP001139646">
    <property type="component" value="Unassembled WGS sequence"/>
</dbReference>
<keyword evidence="1" id="KW-0732">Signal</keyword>
<dbReference type="Pfam" id="PF13584">
    <property type="entry name" value="BatD"/>
    <property type="match status" value="1"/>
</dbReference>
<sequence length="420" mass="46156">MVKIIYKLLVLISLTVILTTSPNAFALTSVTASVDSNPVMSNESIVLTIIADDSVERDALDTSPLLTSFIIARTEVSSQTSIVNLSMSKTTQWQIVLMPRSTGNLIIPSLTIDGHQSQPITLQVLDQGSTGSKQKQDIFVTAELSSNDIYVQQVVTLTIKLHVGVQIQRGSLTEPTLEGATIEQIGKDQESDGIVNGKRYRIIERTYAITPEYSGELTLTTPMFSGDVMVQSQRRSGFLSFGETKPVNVLGDKLSLNVRPIPDSFPISDNSRWLPELLTLHQEWQPEAADFKVGEPITRTITLTAAGIGKAQLPNIVMEAPLWLKVYPDQAEEHANLTKERLISQKRQNFALVASHAGEYVLPKITIAWWNTITNKYQQAVLPEQKIIIKANPDAPKSLVTNTAQAPLIQANNAPEPLLP</sequence>
<evidence type="ECO:0000313" key="2">
    <source>
        <dbReference type="EMBL" id="MCI2285544.1"/>
    </source>
</evidence>
<name>A0ABS9X5N8_9GAMM</name>